<organism evidence="2 3">
    <name type="scientific">Candidatus Sherwoodlollariibacterium unditelluris</name>
    <dbReference type="NCBI Taxonomy" id="1974757"/>
    <lineage>
        <taxon>Bacteria</taxon>
        <taxon>Pseudomonadati</taxon>
        <taxon>Candidatus Omnitrophota</taxon>
        <taxon>Candidatus Sherwoodlollariibacterium</taxon>
    </lineage>
</organism>
<dbReference type="InterPro" id="IPR033913">
    <property type="entry name" value="MTH1175_dom"/>
</dbReference>
<protein>
    <submittedName>
        <fullName evidence="2">Diguanylate cyclase</fullName>
    </submittedName>
</protein>
<dbReference type="SUPFAM" id="SSF53146">
    <property type="entry name" value="Nitrogenase accessory factor-like"/>
    <property type="match status" value="1"/>
</dbReference>
<dbReference type="CDD" id="cd00851">
    <property type="entry name" value="MTH1175"/>
    <property type="match status" value="1"/>
</dbReference>
<comment type="caution">
    <text evidence="2">The sequence shown here is derived from an EMBL/GenBank/DDBJ whole genome shotgun (WGS) entry which is preliminary data.</text>
</comment>
<sequence length="134" mass="14489">MSDYYYSQERSSKMKVCIPTETNEGKNAKVFGHFGSAPYFTIVDTEKDSVEIIDNANQHHAHGMCQPMNAFMGKSIDAVVTGGMGSRAVQKLNEGGIKAYRAIPGTVADIVSQFTKGGLEEITVDNACAQHGCH</sequence>
<reference evidence="2 3" key="1">
    <citation type="submission" date="2017-09" db="EMBL/GenBank/DDBJ databases">
        <title>Depth-based differentiation of microbial function through sediment-hosted aquifers and enrichment of novel symbionts in the deep terrestrial subsurface.</title>
        <authorList>
            <person name="Probst A.J."/>
            <person name="Ladd B."/>
            <person name="Jarett J.K."/>
            <person name="Geller-Mcgrath D.E."/>
            <person name="Sieber C.M."/>
            <person name="Emerson J.B."/>
            <person name="Anantharaman K."/>
            <person name="Thomas B.C."/>
            <person name="Malmstrom R."/>
            <person name="Stieglmeier M."/>
            <person name="Klingl A."/>
            <person name="Woyke T."/>
            <person name="Ryan C.M."/>
            <person name="Banfield J.F."/>
        </authorList>
    </citation>
    <scope>NUCLEOTIDE SEQUENCE [LARGE SCALE GENOMIC DNA]</scope>
    <source>
        <strain evidence="2">CG23_combo_of_CG06-09_8_20_14_all_41_10</strain>
    </source>
</reference>
<evidence type="ECO:0000313" key="2">
    <source>
        <dbReference type="EMBL" id="PIP19081.1"/>
    </source>
</evidence>
<accession>A0A2G9YKM6</accession>
<dbReference type="PANTHER" id="PTHR42983">
    <property type="entry name" value="DINITROGENASE IRON-MOLYBDENUM COFACTOR PROTEIN-RELATED"/>
    <property type="match status" value="1"/>
</dbReference>
<evidence type="ECO:0000259" key="1">
    <source>
        <dbReference type="Pfam" id="PF02579"/>
    </source>
</evidence>
<dbReference type="Pfam" id="PF02579">
    <property type="entry name" value="Nitro_FeMo-Co"/>
    <property type="match status" value="1"/>
</dbReference>
<evidence type="ECO:0000313" key="3">
    <source>
        <dbReference type="Proteomes" id="UP000231292"/>
    </source>
</evidence>
<dbReference type="InterPro" id="IPR003731">
    <property type="entry name" value="Di-Nase_FeMo-co_biosynth"/>
</dbReference>
<name>A0A2G9YKM6_9BACT</name>
<dbReference type="Gene3D" id="3.30.420.130">
    <property type="entry name" value="Dinitrogenase iron-molybdenum cofactor biosynthesis domain"/>
    <property type="match status" value="1"/>
</dbReference>
<dbReference type="InterPro" id="IPR036105">
    <property type="entry name" value="DiNase_FeMo-co_biosyn_sf"/>
</dbReference>
<dbReference type="Proteomes" id="UP000231292">
    <property type="component" value="Unassembled WGS sequence"/>
</dbReference>
<proteinExistence type="predicted"/>
<feature type="domain" description="Dinitrogenase iron-molybdenum cofactor biosynthesis" evidence="1">
    <location>
        <begin position="27"/>
        <end position="115"/>
    </location>
</feature>
<dbReference type="PANTHER" id="PTHR42983:SF1">
    <property type="entry name" value="IRON-MOLYBDENUM PROTEIN"/>
    <property type="match status" value="1"/>
</dbReference>
<dbReference type="EMBL" id="PCRK01000116">
    <property type="protein sequence ID" value="PIP19081.1"/>
    <property type="molecule type" value="Genomic_DNA"/>
</dbReference>
<dbReference type="AlphaFoldDB" id="A0A2G9YKM6"/>
<gene>
    <name evidence="2" type="ORF">COX41_04780</name>
</gene>